<dbReference type="EMBL" id="UOFJ01000160">
    <property type="protein sequence ID" value="VAW64979.1"/>
    <property type="molecule type" value="Genomic_DNA"/>
</dbReference>
<reference evidence="2" key="1">
    <citation type="submission" date="2018-06" db="EMBL/GenBank/DDBJ databases">
        <authorList>
            <person name="Zhirakovskaya E."/>
        </authorList>
    </citation>
    <scope>NUCLEOTIDE SEQUENCE</scope>
</reference>
<protein>
    <recommendedName>
        <fullName evidence="1">ATPase AAA-type core domain-containing protein</fullName>
    </recommendedName>
</protein>
<proteinExistence type="predicted"/>
<dbReference type="SUPFAM" id="SSF52540">
    <property type="entry name" value="P-loop containing nucleoside triphosphate hydrolases"/>
    <property type="match status" value="1"/>
</dbReference>
<gene>
    <name evidence="2" type="ORF">MNBD_GAMMA10-156</name>
</gene>
<dbReference type="InterPro" id="IPR003959">
    <property type="entry name" value="ATPase_AAA_core"/>
</dbReference>
<evidence type="ECO:0000259" key="1">
    <source>
        <dbReference type="Pfam" id="PF13304"/>
    </source>
</evidence>
<organism evidence="2">
    <name type="scientific">hydrothermal vent metagenome</name>
    <dbReference type="NCBI Taxonomy" id="652676"/>
    <lineage>
        <taxon>unclassified sequences</taxon>
        <taxon>metagenomes</taxon>
        <taxon>ecological metagenomes</taxon>
    </lineage>
</organism>
<dbReference type="GO" id="GO:0005524">
    <property type="term" value="F:ATP binding"/>
    <property type="evidence" value="ECO:0007669"/>
    <property type="project" value="InterPro"/>
</dbReference>
<dbReference type="InterPro" id="IPR014555">
    <property type="entry name" value="RecF-like"/>
</dbReference>
<sequence>MKVKRLYIDGYKNLANCEIRPSELHAITGINGSGKSNFLEIFQFIGALITGDDTFRDSLLLKGHCPSSGSQWFPIPTASTAPAFQFQLECETSVNETPYIVTYSLEIPGALMGEKGHYDLTGRGLIAHEKLDIKQVGTPGPMKTVLNRSIDGTVTMHAETGSRKIQTFKTKKNMSAIQALEVREADDFTAKHPVLNQFKTGLTSSVVVRLNPETIARLSRYDANQKAGPRALGTPLNSFSLFESIQLINNEKLDLDEYKYWLKVLCNIDEIDAISEETDKNTKLGKNKFIFIKREEQFLAPEELSTGNLVLLSLVTALFSLLRTSGIVIFEEPETYVHPKALIDLIALLRNISEFKSVLFSTHSPVALNSMRAREVTLMLSSDSGRYTSRPVEEIKEAADAISRGHISFGDLLQSNFMTE</sequence>
<dbReference type="PIRSF" id="PIRSF029347">
    <property type="entry name" value="RecF"/>
    <property type="match status" value="1"/>
</dbReference>
<accession>A0A3B0XSX3</accession>
<dbReference type="Pfam" id="PF13304">
    <property type="entry name" value="AAA_21"/>
    <property type="match status" value="1"/>
</dbReference>
<dbReference type="Gene3D" id="3.40.50.300">
    <property type="entry name" value="P-loop containing nucleotide triphosphate hydrolases"/>
    <property type="match status" value="2"/>
</dbReference>
<dbReference type="AlphaFoldDB" id="A0A3B0XSX3"/>
<dbReference type="PANTHER" id="PTHR40396:SF1">
    <property type="entry name" value="ATPASE AAA-TYPE CORE DOMAIN-CONTAINING PROTEIN"/>
    <property type="match status" value="1"/>
</dbReference>
<name>A0A3B0XSX3_9ZZZZ</name>
<dbReference type="GO" id="GO:0016887">
    <property type="term" value="F:ATP hydrolysis activity"/>
    <property type="evidence" value="ECO:0007669"/>
    <property type="project" value="InterPro"/>
</dbReference>
<feature type="domain" description="ATPase AAA-type core" evidence="1">
    <location>
        <begin position="267"/>
        <end position="368"/>
    </location>
</feature>
<dbReference type="InterPro" id="IPR027417">
    <property type="entry name" value="P-loop_NTPase"/>
</dbReference>
<evidence type="ECO:0000313" key="2">
    <source>
        <dbReference type="EMBL" id="VAW64979.1"/>
    </source>
</evidence>
<dbReference type="PANTHER" id="PTHR40396">
    <property type="entry name" value="ATPASE-LIKE PROTEIN"/>
    <property type="match status" value="1"/>
</dbReference>